<feature type="transmembrane region" description="Helical" evidence="8">
    <location>
        <begin position="261"/>
        <end position="279"/>
    </location>
</feature>
<evidence type="ECO:0000256" key="4">
    <source>
        <dbReference type="ARBA" id="ARBA00022692"/>
    </source>
</evidence>
<feature type="transmembrane region" description="Helical" evidence="8">
    <location>
        <begin position="183"/>
        <end position="204"/>
    </location>
</feature>
<keyword evidence="3" id="KW-1003">Cell membrane</keyword>
<evidence type="ECO:0000313" key="9">
    <source>
        <dbReference type="EMBL" id="AMY12864.1"/>
    </source>
</evidence>
<feature type="transmembrane region" description="Helical" evidence="8">
    <location>
        <begin position="25"/>
        <end position="45"/>
    </location>
</feature>
<dbReference type="GO" id="GO:0005886">
    <property type="term" value="C:plasma membrane"/>
    <property type="evidence" value="ECO:0007669"/>
    <property type="project" value="UniProtKB-SubCell"/>
</dbReference>
<dbReference type="Pfam" id="PF02447">
    <property type="entry name" value="GntP_permease"/>
    <property type="match status" value="1"/>
</dbReference>
<dbReference type="EMBL" id="CP015136">
    <property type="protein sequence ID" value="AMY12864.1"/>
    <property type="molecule type" value="Genomic_DNA"/>
</dbReference>
<reference evidence="9 10" key="1">
    <citation type="journal article" date="2016" name="Genome Announc.">
        <title>First Complete Genome Sequence of a Subdivision 6 Acidobacterium Strain.</title>
        <authorList>
            <person name="Huang S."/>
            <person name="Vieira S."/>
            <person name="Bunk B."/>
            <person name="Riedel T."/>
            <person name="Sproer C."/>
            <person name="Overmann J."/>
        </authorList>
    </citation>
    <scope>NUCLEOTIDE SEQUENCE [LARGE SCALE GENOMIC DNA]</scope>
    <source>
        <strain evidence="10">DSM 100886 HEG_-6_39</strain>
    </source>
</reference>
<feature type="transmembrane region" description="Helical" evidence="8">
    <location>
        <begin position="299"/>
        <end position="318"/>
    </location>
</feature>
<keyword evidence="10" id="KW-1185">Reference proteome</keyword>
<dbReference type="PANTHER" id="PTHR30354:SF22">
    <property type="entry name" value="HIGH-AFFINITY GLUCONATE TRANSPORTER"/>
    <property type="match status" value="1"/>
</dbReference>
<dbReference type="PANTHER" id="PTHR30354">
    <property type="entry name" value="GNT FAMILY GLUCONATE TRANSPORTER"/>
    <property type="match status" value="1"/>
</dbReference>
<feature type="transmembrane region" description="Helical" evidence="8">
    <location>
        <begin position="224"/>
        <end position="249"/>
    </location>
</feature>
<gene>
    <name evidence="9" type="primary">dsdX</name>
    <name evidence="9" type="ORF">LuPra_06148</name>
</gene>
<evidence type="ECO:0000256" key="2">
    <source>
        <dbReference type="ARBA" id="ARBA00022448"/>
    </source>
</evidence>
<name>A0A143PYG2_LUTPR</name>
<dbReference type="GO" id="GO:0015128">
    <property type="term" value="F:gluconate transmembrane transporter activity"/>
    <property type="evidence" value="ECO:0007669"/>
    <property type="project" value="InterPro"/>
</dbReference>
<dbReference type="Proteomes" id="UP000076079">
    <property type="component" value="Chromosome"/>
</dbReference>
<accession>A0A143PYG2</accession>
<dbReference type="STRING" id="1855912.LuPra_06148"/>
<keyword evidence="2" id="KW-0813">Transport</keyword>
<feature type="transmembrane region" description="Helical" evidence="8">
    <location>
        <begin position="438"/>
        <end position="455"/>
    </location>
</feature>
<protein>
    <submittedName>
        <fullName evidence="9">DsdX permease</fullName>
    </submittedName>
</protein>
<evidence type="ECO:0000256" key="5">
    <source>
        <dbReference type="ARBA" id="ARBA00022989"/>
    </source>
</evidence>
<organism evidence="9 10">
    <name type="scientific">Luteitalea pratensis</name>
    <dbReference type="NCBI Taxonomy" id="1855912"/>
    <lineage>
        <taxon>Bacteria</taxon>
        <taxon>Pseudomonadati</taxon>
        <taxon>Acidobacteriota</taxon>
        <taxon>Vicinamibacteria</taxon>
        <taxon>Vicinamibacterales</taxon>
        <taxon>Vicinamibacteraceae</taxon>
        <taxon>Luteitalea</taxon>
    </lineage>
</organism>
<feature type="transmembrane region" description="Helical" evidence="8">
    <location>
        <begin position="51"/>
        <end position="70"/>
    </location>
</feature>
<evidence type="ECO:0000256" key="1">
    <source>
        <dbReference type="ARBA" id="ARBA00004651"/>
    </source>
</evidence>
<keyword evidence="4 8" id="KW-0812">Transmembrane</keyword>
<evidence type="ECO:0000256" key="7">
    <source>
        <dbReference type="ARBA" id="ARBA00049663"/>
    </source>
</evidence>
<keyword evidence="6 8" id="KW-0472">Membrane</keyword>
<comment type="similarity">
    <text evidence="7">Belongs to the GntP permease family.</text>
</comment>
<dbReference type="InterPro" id="IPR003474">
    <property type="entry name" value="Glcn_transporter"/>
</dbReference>
<sequence length="586" mass="60417">MGLGLVGRSWLALEKTVAEVYANRLLSPLPILAIALAIVITGVLAFRLHAFLTLIVAALAVAALTPASAIERYELSKEGVRIDQLEPGNRGALVLARPGQLKQGVAYGVFRLDPGARPRRVGTATVAVPGVAGAETTLSVVSDDPSASLVGAWVATDGTAAAAARSAGETIGARVANGFGRTALDIGILIAMASILGGCLMAAHGAERIVISLRNALGPSRTPFAFLGSGLLLGIPMFAEAVFYLLLPLAKAMWRETRKNYLLFVMTIVAGATMTHSLVPPTPGPLFVAQAMGIDIALMMQQGLIVSTIAAFAGYTYARYADRRWPLEVRSAIGSGPDSPEATAPQSTAGETQLPPLVLSLLPILLPVILISADSALATSSYGLPSWAVSIIRVLGDKNLALTLSAAAAILLLAWYAPASPAHASSRADLVRKTVKDGVIEAGEIILVIAAGGALGTVLRQAGMAELAAATVPTQKLLLLPIAWGITALVRIAQGSATVAMITAVGIVGPIALAGGLSYHPVYVAVAIGAGSKIGMWMNDSGFWVIAKMSGMTEAETLKTVSVMVFIEGCVGLVATLILATLWPLL</sequence>
<evidence type="ECO:0000256" key="8">
    <source>
        <dbReference type="SAM" id="Phobius"/>
    </source>
</evidence>
<feature type="transmembrane region" description="Helical" evidence="8">
    <location>
        <begin position="399"/>
        <end position="417"/>
    </location>
</feature>
<feature type="transmembrane region" description="Helical" evidence="8">
    <location>
        <begin position="560"/>
        <end position="583"/>
    </location>
</feature>
<evidence type="ECO:0000313" key="10">
    <source>
        <dbReference type="Proteomes" id="UP000076079"/>
    </source>
</evidence>
<dbReference type="PATRIC" id="fig|1813736.3.peg.6457"/>
<reference evidence="10" key="2">
    <citation type="submission" date="2016-04" db="EMBL/GenBank/DDBJ databases">
        <title>First Complete Genome Sequence of a Subdivision 6 Acidobacterium.</title>
        <authorList>
            <person name="Huang S."/>
            <person name="Vieira S."/>
            <person name="Bunk B."/>
            <person name="Riedel T."/>
            <person name="Sproeer C."/>
            <person name="Overmann J."/>
        </authorList>
    </citation>
    <scope>NUCLEOTIDE SEQUENCE [LARGE SCALE GENOMIC DNA]</scope>
    <source>
        <strain evidence="10">DSM 100886 HEG_-6_39</strain>
    </source>
</reference>
<proteinExistence type="inferred from homology"/>
<dbReference type="KEGG" id="abac:LuPra_06148"/>
<evidence type="ECO:0000256" key="6">
    <source>
        <dbReference type="ARBA" id="ARBA00023136"/>
    </source>
</evidence>
<evidence type="ECO:0000256" key="3">
    <source>
        <dbReference type="ARBA" id="ARBA00022475"/>
    </source>
</evidence>
<keyword evidence="5 8" id="KW-1133">Transmembrane helix</keyword>
<dbReference type="AlphaFoldDB" id="A0A143PYG2"/>
<comment type="subcellular location">
    <subcellularLocation>
        <location evidence="1">Cell membrane</location>
        <topology evidence="1">Multi-pass membrane protein</topology>
    </subcellularLocation>
</comment>